<organism evidence="2 3">
    <name type="scientific">Desulfuromonas thiophila</name>
    <dbReference type="NCBI Taxonomy" id="57664"/>
    <lineage>
        <taxon>Bacteria</taxon>
        <taxon>Pseudomonadati</taxon>
        <taxon>Thermodesulfobacteriota</taxon>
        <taxon>Desulfuromonadia</taxon>
        <taxon>Desulfuromonadales</taxon>
        <taxon>Desulfuromonadaceae</taxon>
        <taxon>Desulfuromonas</taxon>
    </lineage>
</organism>
<dbReference type="AlphaFoldDB" id="A0A1G7BHC1"/>
<dbReference type="PANTHER" id="PTHR37833">
    <property type="entry name" value="LIPOPROTEIN-RELATED"/>
    <property type="match status" value="1"/>
</dbReference>
<dbReference type="RefSeq" id="WP_092077921.1">
    <property type="nucleotide sequence ID" value="NZ_FNAQ01000006.1"/>
</dbReference>
<feature type="region of interest" description="Disordered" evidence="1">
    <location>
        <begin position="162"/>
        <end position="182"/>
    </location>
</feature>
<dbReference type="Proteomes" id="UP000243205">
    <property type="component" value="Unassembled WGS sequence"/>
</dbReference>
<gene>
    <name evidence="2" type="ORF">SAMN05661003_10643</name>
</gene>
<dbReference type="EMBL" id="FNAQ01000006">
    <property type="protein sequence ID" value="SDE26393.1"/>
    <property type="molecule type" value="Genomic_DNA"/>
</dbReference>
<sequence length="182" mass="19762">MRFNSAHYRGQIIKRAVVETNDPRQTEVPLILKAYVTREVQLEPMQLRWQALPAGQVSQTRLRLTNHADQPLQLLALTSTSPAVRLQAQDGRDQLAPGETLDLLVQVEAGPTEGLLHAQLAVEVAGVQQRCLRVPLHARVVLPEPEPEEVPGPMAEAATSVLVPPATTAAPQEDQAAEASSL</sequence>
<evidence type="ECO:0000313" key="3">
    <source>
        <dbReference type="Proteomes" id="UP000243205"/>
    </source>
</evidence>
<protein>
    <recommendedName>
        <fullName evidence="4">DUF1573 domain-containing protein</fullName>
    </recommendedName>
</protein>
<evidence type="ECO:0000313" key="2">
    <source>
        <dbReference type="EMBL" id="SDE26393.1"/>
    </source>
</evidence>
<accession>A0A1G7BHC1</accession>
<name>A0A1G7BHC1_9BACT</name>
<keyword evidence="3" id="KW-1185">Reference proteome</keyword>
<dbReference type="STRING" id="57664.SAMN05661003_10643"/>
<evidence type="ECO:0000256" key="1">
    <source>
        <dbReference type="SAM" id="MobiDB-lite"/>
    </source>
</evidence>
<proteinExistence type="predicted"/>
<dbReference type="PANTHER" id="PTHR37833:SF1">
    <property type="entry name" value="SIGNAL PEPTIDE PROTEIN"/>
    <property type="match status" value="1"/>
</dbReference>
<reference evidence="3" key="1">
    <citation type="submission" date="2016-10" db="EMBL/GenBank/DDBJ databases">
        <authorList>
            <person name="Varghese N."/>
            <person name="Submissions S."/>
        </authorList>
    </citation>
    <scope>NUCLEOTIDE SEQUENCE [LARGE SCALE GENOMIC DNA]</scope>
    <source>
        <strain evidence="3">DSM 8987</strain>
    </source>
</reference>
<evidence type="ECO:0008006" key="4">
    <source>
        <dbReference type="Google" id="ProtNLM"/>
    </source>
</evidence>